<proteinExistence type="predicted"/>
<evidence type="ECO:0000313" key="2">
    <source>
        <dbReference type="Proteomes" id="UP000199051"/>
    </source>
</evidence>
<organism evidence="1 2">
    <name type="scientific">Actinokineospora terrae</name>
    <dbReference type="NCBI Taxonomy" id="155974"/>
    <lineage>
        <taxon>Bacteria</taxon>
        <taxon>Bacillati</taxon>
        <taxon>Actinomycetota</taxon>
        <taxon>Actinomycetes</taxon>
        <taxon>Pseudonocardiales</taxon>
        <taxon>Pseudonocardiaceae</taxon>
        <taxon>Actinokineospora</taxon>
    </lineage>
</organism>
<dbReference type="EMBL" id="FOGI01000014">
    <property type="protein sequence ID" value="SES44373.1"/>
    <property type="molecule type" value="Genomic_DNA"/>
</dbReference>
<dbReference type="Proteomes" id="UP000199051">
    <property type="component" value="Unassembled WGS sequence"/>
</dbReference>
<dbReference type="AlphaFoldDB" id="A0A1H9XFC6"/>
<reference evidence="2" key="1">
    <citation type="submission" date="2016-10" db="EMBL/GenBank/DDBJ databases">
        <authorList>
            <person name="Varghese N."/>
            <person name="Submissions S."/>
        </authorList>
    </citation>
    <scope>NUCLEOTIDE SEQUENCE [LARGE SCALE GENOMIC DNA]</scope>
    <source>
        <strain evidence="2">DSM 44260</strain>
    </source>
</reference>
<gene>
    <name evidence="1" type="ORF">SAMN04487818_114144</name>
</gene>
<dbReference type="RefSeq" id="WP_092785471.1">
    <property type="nucleotide sequence ID" value="NZ_FOGI01000014.1"/>
</dbReference>
<evidence type="ECO:0008006" key="3">
    <source>
        <dbReference type="Google" id="ProtNLM"/>
    </source>
</evidence>
<protein>
    <recommendedName>
        <fullName evidence="3">Protein rhiA</fullName>
    </recommendedName>
</protein>
<dbReference type="STRING" id="155974.SAMN04487818_114144"/>
<keyword evidence="2" id="KW-1185">Reference proteome</keyword>
<accession>A0A1H9XFC6</accession>
<name>A0A1H9XFC6_9PSEU</name>
<evidence type="ECO:0000313" key="1">
    <source>
        <dbReference type="EMBL" id="SES44373.1"/>
    </source>
</evidence>
<sequence length="208" mass="22398">MSTQYSLTVTNNSTQFQDLCVYQKPVDLGVPNALSLAWLTAPAWPGTTVTFTWSLDYSFVWAQTGSLQPGVTFKAQQTIGADPENLANNQIQFDYRQGAFTFVDGPAIGTPQLGSLYIRELNGVPANSATVGIGMSNAGTFAVQAQPNTNLVFTPHPEYWLTAGTFTAGEVLDIEQITNEAAVPYDGTFAMTAVLNSKNVWQISTGEV</sequence>